<dbReference type="RefSeq" id="WP_006525948.1">
    <property type="nucleotide sequence ID" value="NZ_GL637664.1"/>
</dbReference>
<dbReference type="AlphaFoldDB" id="E7MNJ5"/>
<evidence type="ECO:0000259" key="1">
    <source>
        <dbReference type="PROSITE" id="PS50930"/>
    </source>
</evidence>
<dbReference type="Pfam" id="PF04397">
    <property type="entry name" value="LytTR"/>
    <property type="match status" value="1"/>
</dbReference>
<proteinExistence type="predicted"/>
<dbReference type="InterPro" id="IPR046947">
    <property type="entry name" value="LytR-like"/>
</dbReference>
<dbReference type="InterPro" id="IPR007492">
    <property type="entry name" value="LytTR_DNA-bd_dom"/>
</dbReference>
<dbReference type="PANTHER" id="PTHR37299">
    <property type="entry name" value="TRANSCRIPTIONAL REGULATOR-RELATED"/>
    <property type="match status" value="1"/>
</dbReference>
<protein>
    <submittedName>
        <fullName evidence="2">LytTr DNA-binding domain protein</fullName>
    </submittedName>
</protein>
<dbReference type="eggNOG" id="COG3279">
    <property type="taxonomic scope" value="Bacteria"/>
</dbReference>
<dbReference type="EMBL" id="AECQ01000025">
    <property type="protein sequence ID" value="EFW24333.1"/>
    <property type="molecule type" value="Genomic_DNA"/>
</dbReference>
<dbReference type="GO" id="GO:0000156">
    <property type="term" value="F:phosphorelay response regulator activity"/>
    <property type="evidence" value="ECO:0007669"/>
    <property type="project" value="InterPro"/>
</dbReference>
<keyword evidence="3" id="KW-1185">Reference proteome</keyword>
<dbReference type="HOGENOM" id="CLU_106729_0_0_9"/>
<comment type="caution">
    <text evidence="2">The sequence shown here is derived from an EMBL/GenBank/DDBJ whole genome shotgun (WGS) entry which is preliminary data.</text>
</comment>
<organism evidence="2 3">
    <name type="scientific">Solobacterium moorei F0204</name>
    <dbReference type="NCBI Taxonomy" id="706433"/>
    <lineage>
        <taxon>Bacteria</taxon>
        <taxon>Bacillati</taxon>
        <taxon>Bacillota</taxon>
        <taxon>Erysipelotrichia</taxon>
        <taxon>Erysipelotrichales</taxon>
        <taxon>Erysipelotrichaceae</taxon>
        <taxon>Solobacterium</taxon>
    </lineage>
</organism>
<sequence length="122" mass="14298">MTDTIQSAIDTLENNCRVIAARYNDQTIMCQIDKIYYIESIDKRTYIYTKDNTLEVSYRLYELESELTRNFFRAAKAMIINIRKIKSVKSEINGRMTAELLNGEQVIIARSYVKELKERLGL</sequence>
<gene>
    <name evidence="2" type="ORF">HMPREF9430_01115</name>
</gene>
<dbReference type="Gene3D" id="2.40.50.1020">
    <property type="entry name" value="LytTr DNA-binding domain"/>
    <property type="match status" value="1"/>
</dbReference>
<evidence type="ECO:0000313" key="3">
    <source>
        <dbReference type="Proteomes" id="UP000004097"/>
    </source>
</evidence>
<feature type="domain" description="HTH LytTR-type" evidence="1">
    <location>
        <begin position="19"/>
        <end position="122"/>
    </location>
</feature>
<keyword evidence="2" id="KW-0238">DNA-binding</keyword>
<dbReference type="PANTHER" id="PTHR37299:SF4">
    <property type="entry name" value="TRANSCRIPTIONAL REGULATOR"/>
    <property type="match status" value="1"/>
</dbReference>
<reference evidence="2 3" key="1">
    <citation type="submission" date="2010-08" db="EMBL/GenBank/DDBJ databases">
        <authorList>
            <person name="Weinstock G."/>
            <person name="Sodergren E."/>
            <person name="Clifton S."/>
            <person name="Fulton L."/>
            <person name="Fulton B."/>
            <person name="Courtney L."/>
            <person name="Fronick C."/>
            <person name="Harrison M."/>
            <person name="Strong C."/>
            <person name="Farmer C."/>
            <person name="Delahaunty K."/>
            <person name="Markovic C."/>
            <person name="Hall O."/>
            <person name="Minx P."/>
            <person name="Tomlinson C."/>
            <person name="Mitreva M."/>
            <person name="Hou S."/>
            <person name="Chen J."/>
            <person name="Wollam A."/>
            <person name="Pepin K.H."/>
            <person name="Johnson M."/>
            <person name="Bhonagiri V."/>
            <person name="Zhang X."/>
            <person name="Suruliraj S."/>
            <person name="Warren W."/>
            <person name="Chinwalla A."/>
            <person name="Mardis E.R."/>
            <person name="Wilson R.K."/>
        </authorList>
    </citation>
    <scope>NUCLEOTIDE SEQUENCE [LARGE SCALE GENOMIC DNA]</scope>
    <source>
        <strain evidence="2 3">F0204</strain>
    </source>
</reference>
<dbReference type="SMART" id="SM00850">
    <property type="entry name" value="LytTR"/>
    <property type="match status" value="1"/>
</dbReference>
<accession>E7MNJ5</accession>
<dbReference type="Proteomes" id="UP000004097">
    <property type="component" value="Unassembled WGS sequence"/>
</dbReference>
<dbReference type="PROSITE" id="PS50930">
    <property type="entry name" value="HTH_LYTTR"/>
    <property type="match status" value="1"/>
</dbReference>
<evidence type="ECO:0000313" key="2">
    <source>
        <dbReference type="EMBL" id="EFW24333.1"/>
    </source>
</evidence>
<dbReference type="STRING" id="706433.HMPREF9430_01115"/>
<name>E7MNJ5_9FIRM</name>
<dbReference type="GO" id="GO:0003677">
    <property type="term" value="F:DNA binding"/>
    <property type="evidence" value="ECO:0007669"/>
    <property type="project" value="UniProtKB-KW"/>
</dbReference>